<feature type="region of interest" description="Disordered" evidence="1">
    <location>
        <begin position="42"/>
        <end position="64"/>
    </location>
</feature>
<evidence type="ECO:0000256" key="2">
    <source>
        <dbReference type="SAM" id="Phobius"/>
    </source>
</evidence>
<dbReference type="EMBL" id="CP006704">
    <property type="protein sequence ID" value="AIJ46137.1"/>
    <property type="molecule type" value="Genomic_DNA"/>
</dbReference>
<gene>
    <name evidence="3" type="ORF">O987_10065</name>
</gene>
<proteinExistence type="predicted"/>
<dbReference type="RefSeq" id="WP_051962159.1">
    <property type="nucleotide sequence ID" value="NZ_CP006704.1"/>
</dbReference>
<evidence type="ECO:0000313" key="4">
    <source>
        <dbReference type="Proteomes" id="UP000028782"/>
    </source>
</evidence>
<dbReference type="KEGG" id="ctes:O987_10065"/>
<accession>A0A076PS06</accession>
<dbReference type="AlphaFoldDB" id="A0A076PS06"/>
<keyword evidence="2" id="KW-1133">Transmembrane helix</keyword>
<dbReference type="HOGENOM" id="CLU_114910_0_0_4"/>
<feature type="compositionally biased region" description="Low complexity" evidence="1">
    <location>
        <begin position="52"/>
        <end position="64"/>
    </location>
</feature>
<evidence type="ECO:0000313" key="3">
    <source>
        <dbReference type="EMBL" id="AIJ46137.1"/>
    </source>
</evidence>
<organism evidence="3 4">
    <name type="scientific">Comamonas testosteroni TK102</name>
    <dbReference type="NCBI Taxonomy" id="1392005"/>
    <lineage>
        <taxon>Bacteria</taxon>
        <taxon>Pseudomonadati</taxon>
        <taxon>Pseudomonadota</taxon>
        <taxon>Betaproteobacteria</taxon>
        <taxon>Burkholderiales</taxon>
        <taxon>Comamonadaceae</taxon>
        <taxon>Comamonas</taxon>
    </lineage>
</organism>
<evidence type="ECO:0000256" key="1">
    <source>
        <dbReference type="SAM" id="MobiDB-lite"/>
    </source>
</evidence>
<feature type="transmembrane region" description="Helical" evidence="2">
    <location>
        <begin position="189"/>
        <end position="205"/>
    </location>
</feature>
<feature type="region of interest" description="Disordered" evidence="1">
    <location>
        <begin position="159"/>
        <end position="180"/>
    </location>
</feature>
<name>A0A076PS06_COMTE</name>
<feature type="compositionally biased region" description="Basic and acidic residues" evidence="1">
    <location>
        <begin position="168"/>
        <end position="180"/>
    </location>
</feature>
<protein>
    <submittedName>
        <fullName evidence="3">Uncharacterized protein</fullName>
    </submittedName>
</protein>
<sequence>MNSLSLSRRGSWSDGWQQWLSGAAVAFLLILSSAGTWAAPGAHGPNGEHLDTPTAAAGSASTAPRMEARSESFELVAHLRGDELSMLINRFETNEPVLKAQVEVESGTAKATAKFHEDMGDYAVDDPAFLKALKAPGSHPLVVTILAGEESDLLEGTLQTGPATTASGDDHGHAHDGAGHSDGHGISNVVWVVLVMLLLAAASAWRTRRSRKAQGGAQ</sequence>
<reference evidence="3 4" key="1">
    <citation type="journal article" date="2014" name="Genome Announc.">
        <title>Complete Genome Sequence of Polychlorinated Biphenyl Degrader Comamonas testosteroni TK102 (NBRC 109938).</title>
        <authorList>
            <person name="Fukuda K."/>
            <person name="Hosoyama A."/>
            <person name="Tsuchikane K."/>
            <person name="Ohji S."/>
            <person name="Yamazoe A."/>
            <person name="Fujita N."/>
            <person name="Shintani M."/>
            <person name="Kimbara K."/>
        </authorList>
    </citation>
    <scope>NUCLEOTIDE SEQUENCE [LARGE SCALE GENOMIC DNA]</scope>
    <source>
        <strain evidence="3">TK102</strain>
    </source>
</reference>
<dbReference type="Proteomes" id="UP000028782">
    <property type="component" value="Chromosome"/>
</dbReference>
<keyword evidence="2" id="KW-0812">Transmembrane</keyword>
<keyword evidence="2" id="KW-0472">Membrane</keyword>